<reference evidence="1 2" key="1">
    <citation type="journal article" date="2014" name="BMC Genomics">
        <title>Genome sequencing of four Aureobasidium pullulans varieties: biotechnological potential, stress tolerance, and description of new species.</title>
        <authorList>
            <person name="Gostin Ar C."/>
            <person name="Ohm R.A."/>
            <person name="Kogej T."/>
            <person name="Sonjak S."/>
            <person name="Turk M."/>
            <person name="Zajc J."/>
            <person name="Zalar P."/>
            <person name="Grube M."/>
            <person name="Sun H."/>
            <person name="Han J."/>
            <person name="Sharma A."/>
            <person name="Chiniquy J."/>
            <person name="Ngan C.Y."/>
            <person name="Lipzen A."/>
            <person name="Barry K."/>
            <person name="Grigoriev I.V."/>
            <person name="Gunde-Cimerman N."/>
        </authorList>
    </citation>
    <scope>NUCLEOTIDE SEQUENCE [LARGE SCALE GENOMIC DNA]</scope>
    <source>
        <strain evidence="1 2">EXF-2481</strain>
    </source>
</reference>
<accession>A0A074ZPX7</accession>
<dbReference type="InParanoid" id="A0A074ZPX7"/>
<protein>
    <submittedName>
        <fullName evidence="1">Uncharacterized protein</fullName>
    </submittedName>
</protein>
<dbReference type="RefSeq" id="XP_013348852.1">
    <property type="nucleotide sequence ID" value="XM_013493398.1"/>
</dbReference>
<dbReference type="HOGENOM" id="CLU_3068257_0_0_1"/>
<name>A0A074ZPX7_AURSE</name>
<organism evidence="1 2">
    <name type="scientific">Aureobasidium subglaciale (strain EXF-2481)</name>
    <name type="common">Aureobasidium pullulans var. subglaciale</name>
    <dbReference type="NCBI Taxonomy" id="1043005"/>
    <lineage>
        <taxon>Eukaryota</taxon>
        <taxon>Fungi</taxon>
        <taxon>Dikarya</taxon>
        <taxon>Ascomycota</taxon>
        <taxon>Pezizomycotina</taxon>
        <taxon>Dothideomycetes</taxon>
        <taxon>Dothideomycetidae</taxon>
        <taxon>Dothideales</taxon>
        <taxon>Saccotheciaceae</taxon>
        <taxon>Aureobasidium</taxon>
    </lineage>
</organism>
<keyword evidence="2" id="KW-1185">Reference proteome</keyword>
<proteinExistence type="predicted"/>
<dbReference type="GeneID" id="25365109"/>
<sequence length="53" mass="5896">MTLVQTQKQRGPGRPDRDVLVASRIERGSTGTGALNLNLARKCKMKPKRECQT</sequence>
<dbReference type="EMBL" id="KL584749">
    <property type="protein sequence ID" value="KER00362.1"/>
    <property type="molecule type" value="Genomic_DNA"/>
</dbReference>
<dbReference type="Proteomes" id="UP000030641">
    <property type="component" value="Unassembled WGS sequence"/>
</dbReference>
<evidence type="ECO:0000313" key="1">
    <source>
        <dbReference type="EMBL" id="KER00362.1"/>
    </source>
</evidence>
<evidence type="ECO:0000313" key="2">
    <source>
        <dbReference type="Proteomes" id="UP000030641"/>
    </source>
</evidence>
<dbReference type="AlphaFoldDB" id="A0A074ZPX7"/>
<gene>
    <name evidence="1" type="ORF">AUEXF2481DRAFT_34565</name>
</gene>